<dbReference type="Proteomes" id="UP000271925">
    <property type="component" value="Unassembled WGS sequence"/>
</dbReference>
<comment type="caution">
    <text evidence="2">The sequence shown here is derived from an EMBL/GenBank/DDBJ whole genome shotgun (WGS) entry which is preliminary data.</text>
</comment>
<evidence type="ECO:0000259" key="1">
    <source>
        <dbReference type="Pfam" id="PF08241"/>
    </source>
</evidence>
<dbReference type="OrthoDB" id="9789123at2"/>
<dbReference type="GO" id="GO:0032259">
    <property type="term" value="P:methylation"/>
    <property type="evidence" value="ECO:0007669"/>
    <property type="project" value="UniProtKB-KW"/>
</dbReference>
<dbReference type="GO" id="GO:0008757">
    <property type="term" value="F:S-adenosylmethionine-dependent methyltransferase activity"/>
    <property type="evidence" value="ECO:0007669"/>
    <property type="project" value="InterPro"/>
</dbReference>
<evidence type="ECO:0000313" key="3">
    <source>
        <dbReference type="Proteomes" id="UP000271925"/>
    </source>
</evidence>
<feature type="domain" description="Methyltransferase type 11" evidence="1">
    <location>
        <begin position="35"/>
        <end position="124"/>
    </location>
</feature>
<proteinExistence type="predicted"/>
<accession>A0A3P1BU41</accession>
<dbReference type="InterPro" id="IPR013216">
    <property type="entry name" value="Methyltransf_11"/>
</dbReference>
<dbReference type="Pfam" id="PF08241">
    <property type="entry name" value="Methyltransf_11"/>
    <property type="match status" value="1"/>
</dbReference>
<dbReference type="RefSeq" id="WP_124875563.1">
    <property type="nucleotide sequence ID" value="NZ_RQJO01000008.1"/>
</dbReference>
<organism evidence="2 3">
    <name type="scientific">Larkinella rosea</name>
    <dbReference type="NCBI Taxonomy" id="2025312"/>
    <lineage>
        <taxon>Bacteria</taxon>
        <taxon>Pseudomonadati</taxon>
        <taxon>Bacteroidota</taxon>
        <taxon>Cytophagia</taxon>
        <taxon>Cytophagales</taxon>
        <taxon>Spirosomataceae</taxon>
        <taxon>Larkinella</taxon>
    </lineage>
</organism>
<dbReference type="EMBL" id="RQJO01000008">
    <property type="protein sequence ID" value="RRB04638.1"/>
    <property type="molecule type" value="Genomic_DNA"/>
</dbReference>
<dbReference type="PANTHER" id="PTHR43861">
    <property type="entry name" value="TRANS-ACONITATE 2-METHYLTRANSFERASE-RELATED"/>
    <property type="match status" value="1"/>
</dbReference>
<dbReference type="InterPro" id="IPR029063">
    <property type="entry name" value="SAM-dependent_MTases_sf"/>
</dbReference>
<dbReference type="PANTHER" id="PTHR43861:SF1">
    <property type="entry name" value="TRANS-ACONITATE 2-METHYLTRANSFERASE"/>
    <property type="match status" value="1"/>
</dbReference>
<sequence>MDWNADLYTEKHAFVFQYGAGLIDLLAPKTGESILDLGCGSGELTQQIADRGAAVVGLDASEPMIAKARQQFPALDFRLGDATHFELPERFDAVFSNAVLHWVTDFEAAIRQIKKHLKPGGRFVAEFGGKDNVKQITDEVTRQLQKRGYPLPVSWWYFPSVGSYTSALEKHGFRVNVAQHYDRDTLLNDPERGIIDWVEQFGGNFFPGVDPADQASILEDTQNALKPTLFREGRWYADYKRLRVVASVEGV</sequence>
<evidence type="ECO:0000313" key="2">
    <source>
        <dbReference type="EMBL" id="RRB04638.1"/>
    </source>
</evidence>
<reference evidence="2 3" key="1">
    <citation type="submission" date="2018-11" db="EMBL/GenBank/DDBJ databases">
        <authorList>
            <person name="Zhou Z."/>
            <person name="Wang G."/>
        </authorList>
    </citation>
    <scope>NUCLEOTIDE SEQUENCE [LARGE SCALE GENOMIC DNA]</scope>
    <source>
        <strain evidence="2 3">KCTC52004</strain>
    </source>
</reference>
<protein>
    <submittedName>
        <fullName evidence="2">Class I SAM-dependent methyltransferase</fullName>
    </submittedName>
</protein>
<dbReference type="AlphaFoldDB" id="A0A3P1BU41"/>
<gene>
    <name evidence="2" type="ORF">EHT25_14285</name>
</gene>
<keyword evidence="2" id="KW-0489">Methyltransferase</keyword>
<dbReference type="Gene3D" id="3.40.50.150">
    <property type="entry name" value="Vaccinia Virus protein VP39"/>
    <property type="match status" value="1"/>
</dbReference>
<dbReference type="CDD" id="cd02440">
    <property type="entry name" value="AdoMet_MTases"/>
    <property type="match status" value="1"/>
</dbReference>
<name>A0A3P1BU41_9BACT</name>
<dbReference type="SUPFAM" id="SSF53335">
    <property type="entry name" value="S-adenosyl-L-methionine-dependent methyltransferases"/>
    <property type="match status" value="1"/>
</dbReference>
<keyword evidence="2" id="KW-0808">Transferase</keyword>
<keyword evidence="3" id="KW-1185">Reference proteome</keyword>